<dbReference type="EMBL" id="BNJQ01000012">
    <property type="protein sequence ID" value="GHP06165.1"/>
    <property type="molecule type" value="Genomic_DNA"/>
</dbReference>
<keyword evidence="5 6" id="KW-0472">Membrane</keyword>
<dbReference type="GO" id="GO:0140359">
    <property type="term" value="F:ABC-type transporter activity"/>
    <property type="evidence" value="ECO:0007669"/>
    <property type="project" value="InterPro"/>
</dbReference>
<evidence type="ECO:0000256" key="1">
    <source>
        <dbReference type="ARBA" id="ARBA00004141"/>
    </source>
</evidence>
<evidence type="ECO:0000256" key="2">
    <source>
        <dbReference type="ARBA" id="ARBA00022448"/>
    </source>
</evidence>
<proteinExistence type="predicted"/>
<comment type="subcellular location">
    <subcellularLocation>
        <location evidence="1">Membrane</location>
        <topology evidence="1">Multi-pass membrane protein</topology>
    </subcellularLocation>
</comment>
<evidence type="ECO:0000256" key="6">
    <source>
        <dbReference type="SAM" id="Phobius"/>
    </source>
</evidence>
<dbReference type="AlphaFoldDB" id="A0A830HH07"/>
<comment type="caution">
    <text evidence="8">The sequence shown here is derived from an EMBL/GenBank/DDBJ whole genome shotgun (WGS) entry which is preliminary data.</text>
</comment>
<evidence type="ECO:0000259" key="7">
    <source>
        <dbReference type="Pfam" id="PF01061"/>
    </source>
</evidence>
<sequence>MVLSMGRVAYFGKASKMSEYLTSIGSPPSEGTNVAEFVLDLVNKDFTSASTVKKTLGKWAERRGGAPYGVEEKSEKDVTATPTNTSSTSSFTKQLAVLTDRSFLVARREPLAYLVRLVANFVATLFFGIIYIKTRDKTQDQVISRTFFLMFCMGIPMQFIIVSNFIYYYQWLSLKKEVKDGMYHPAASAIASWIVQTPVMRTRCLCSRMDSYDALDIRRS</sequence>
<evidence type="ECO:0000256" key="5">
    <source>
        <dbReference type="ARBA" id="ARBA00023136"/>
    </source>
</evidence>
<feature type="transmembrane region" description="Helical" evidence="6">
    <location>
        <begin position="111"/>
        <end position="132"/>
    </location>
</feature>
<dbReference type="Proteomes" id="UP000660262">
    <property type="component" value="Unassembled WGS sequence"/>
</dbReference>
<dbReference type="PANTHER" id="PTHR48041">
    <property type="entry name" value="ABC TRANSPORTER G FAMILY MEMBER 28"/>
    <property type="match status" value="1"/>
</dbReference>
<evidence type="ECO:0000313" key="8">
    <source>
        <dbReference type="EMBL" id="GHP06165.1"/>
    </source>
</evidence>
<feature type="domain" description="ABC-2 type transporter transmembrane" evidence="7">
    <location>
        <begin position="94"/>
        <end position="200"/>
    </location>
</feature>
<name>A0A830HH07_9CHLO</name>
<evidence type="ECO:0000313" key="9">
    <source>
        <dbReference type="Proteomes" id="UP000660262"/>
    </source>
</evidence>
<keyword evidence="2" id="KW-0813">Transport</keyword>
<gene>
    <name evidence="8" type="ORF">PPROV_000491200</name>
</gene>
<dbReference type="PANTHER" id="PTHR48041:SF139">
    <property type="entry name" value="PROTEIN SCARLET"/>
    <property type="match status" value="1"/>
</dbReference>
<feature type="transmembrane region" description="Helical" evidence="6">
    <location>
        <begin position="147"/>
        <end position="169"/>
    </location>
</feature>
<evidence type="ECO:0000256" key="4">
    <source>
        <dbReference type="ARBA" id="ARBA00022989"/>
    </source>
</evidence>
<dbReference type="Pfam" id="PF01061">
    <property type="entry name" value="ABC2_membrane"/>
    <property type="match status" value="1"/>
</dbReference>
<reference evidence="8" key="1">
    <citation type="submission" date="2020-10" db="EMBL/GenBank/DDBJ databases">
        <title>Unveiling of a novel bifunctional photoreceptor, Dualchrome1, isolated from a cosmopolitan green alga.</title>
        <authorList>
            <person name="Suzuki S."/>
            <person name="Kawachi M."/>
        </authorList>
    </citation>
    <scope>NUCLEOTIDE SEQUENCE</scope>
    <source>
        <strain evidence="8">NIES 2893</strain>
    </source>
</reference>
<accession>A0A830HH07</accession>
<organism evidence="8 9">
    <name type="scientific">Pycnococcus provasolii</name>
    <dbReference type="NCBI Taxonomy" id="41880"/>
    <lineage>
        <taxon>Eukaryota</taxon>
        <taxon>Viridiplantae</taxon>
        <taxon>Chlorophyta</taxon>
        <taxon>Pseudoscourfieldiophyceae</taxon>
        <taxon>Pseudoscourfieldiales</taxon>
        <taxon>Pycnococcaceae</taxon>
        <taxon>Pycnococcus</taxon>
    </lineage>
</organism>
<dbReference type="InterPro" id="IPR050352">
    <property type="entry name" value="ABCG_transporters"/>
</dbReference>
<dbReference type="InterPro" id="IPR013525">
    <property type="entry name" value="ABC2_TM"/>
</dbReference>
<evidence type="ECO:0000256" key="3">
    <source>
        <dbReference type="ARBA" id="ARBA00022692"/>
    </source>
</evidence>
<keyword evidence="3 6" id="KW-0812">Transmembrane</keyword>
<dbReference type="GO" id="GO:0016020">
    <property type="term" value="C:membrane"/>
    <property type="evidence" value="ECO:0007669"/>
    <property type="project" value="UniProtKB-SubCell"/>
</dbReference>
<protein>
    <recommendedName>
        <fullName evidence="7">ABC-2 type transporter transmembrane domain-containing protein</fullName>
    </recommendedName>
</protein>
<dbReference type="OrthoDB" id="185936at2759"/>
<keyword evidence="9" id="KW-1185">Reference proteome</keyword>
<keyword evidence="4 6" id="KW-1133">Transmembrane helix</keyword>